<proteinExistence type="predicted"/>
<keyword evidence="2" id="KW-1185">Reference proteome</keyword>
<dbReference type="AlphaFoldDB" id="A0A6M6JJZ3"/>
<accession>A0A6M6JJZ3</accession>
<dbReference type="KEGG" id="pbro:HOP40_17375"/>
<protein>
    <submittedName>
        <fullName evidence="1">TAXI family TRAP transporter solute-binding subunit</fullName>
    </submittedName>
</protein>
<dbReference type="EMBL" id="CP053564">
    <property type="protein sequence ID" value="QJY47360.1"/>
    <property type="molecule type" value="Genomic_DNA"/>
</dbReference>
<dbReference type="InterPro" id="IPR011852">
    <property type="entry name" value="TRAP_TAXI"/>
</dbReference>
<organism evidence="1 2">
    <name type="scientific">Pseudonocardia broussonetiae</name>
    <dbReference type="NCBI Taxonomy" id="2736640"/>
    <lineage>
        <taxon>Bacteria</taxon>
        <taxon>Bacillati</taxon>
        <taxon>Actinomycetota</taxon>
        <taxon>Actinomycetes</taxon>
        <taxon>Pseudonocardiales</taxon>
        <taxon>Pseudonocardiaceae</taxon>
        <taxon>Pseudonocardia</taxon>
    </lineage>
</organism>
<dbReference type="PANTHER" id="PTHR42941">
    <property type="entry name" value="SLL1037 PROTEIN"/>
    <property type="match status" value="1"/>
</dbReference>
<dbReference type="Pfam" id="PF16868">
    <property type="entry name" value="NMT1_3"/>
    <property type="match status" value="1"/>
</dbReference>
<evidence type="ECO:0000313" key="2">
    <source>
        <dbReference type="Proteomes" id="UP000505377"/>
    </source>
</evidence>
<gene>
    <name evidence="1" type="ORF">HOP40_17375</name>
</gene>
<dbReference type="PROSITE" id="PS51318">
    <property type="entry name" value="TAT"/>
    <property type="match status" value="1"/>
</dbReference>
<dbReference type="SUPFAM" id="SSF53850">
    <property type="entry name" value="Periplasmic binding protein-like II"/>
    <property type="match status" value="1"/>
</dbReference>
<dbReference type="RefSeq" id="WP_172159882.1">
    <property type="nucleotide sequence ID" value="NZ_CP053564.1"/>
</dbReference>
<sequence>MTGALSRRTVLAALAAAGAVGVLPGCAAPFAQARLRLATGSARGVYYRLGTALAQAWKSQLDLERPPVVLSTAGSLQNVSMLAAGDADVVFSQVDAAAEQLVGTAADGADAPRALARIYDDVLHVVVPAASAFTTVSGLRGARVSVGAADSGVSVVARRILDAAALGAADVRATQLGLDDSVEAMAAGSIDAFFWSGGLPTPAVEQLAAAVPIRLLDLTEDGVLDVVRARYPVYAPGTVPALSYAGIAAPVTTMLVRNLLLVAASMPDDFAEALVRVLFTEQEQLAQAGPAALTIDPRAAIGTEPVLLHPGAERFYRSQRD</sequence>
<evidence type="ECO:0000313" key="1">
    <source>
        <dbReference type="EMBL" id="QJY47360.1"/>
    </source>
</evidence>
<name>A0A6M6JJZ3_9PSEU</name>
<reference evidence="1 2" key="1">
    <citation type="submission" date="2020-05" db="EMBL/GenBank/DDBJ databases">
        <authorList>
            <person name="Mo P."/>
        </authorList>
    </citation>
    <scope>NUCLEOTIDE SEQUENCE [LARGE SCALE GENOMIC DNA]</scope>
    <source>
        <strain evidence="1 2">Gen01</strain>
    </source>
</reference>
<dbReference type="NCBIfam" id="TIGR02122">
    <property type="entry name" value="TRAP_TAXI"/>
    <property type="match status" value="1"/>
</dbReference>
<dbReference type="Gene3D" id="3.40.190.10">
    <property type="entry name" value="Periplasmic binding protein-like II"/>
    <property type="match status" value="2"/>
</dbReference>
<dbReference type="Proteomes" id="UP000505377">
    <property type="component" value="Chromosome"/>
</dbReference>
<dbReference type="InterPro" id="IPR006311">
    <property type="entry name" value="TAT_signal"/>
</dbReference>
<dbReference type="PANTHER" id="PTHR42941:SF1">
    <property type="entry name" value="SLL1037 PROTEIN"/>
    <property type="match status" value="1"/>
</dbReference>